<dbReference type="Gramene" id="PRQ21808">
    <property type="protein sequence ID" value="PRQ21808"/>
    <property type="gene ID" value="RchiOBHm_Chr7g0243341"/>
</dbReference>
<feature type="domain" description="Reverse transcriptase zinc-binding" evidence="1">
    <location>
        <begin position="5"/>
        <end position="65"/>
    </location>
</feature>
<name>A0A2P6PIR2_ROSCH</name>
<dbReference type="EMBL" id="PDCK01000045">
    <property type="protein sequence ID" value="PRQ21808.1"/>
    <property type="molecule type" value="Genomic_DNA"/>
</dbReference>
<evidence type="ECO:0000313" key="2">
    <source>
        <dbReference type="EMBL" id="PRQ21808.1"/>
    </source>
</evidence>
<comment type="caution">
    <text evidence="2">The sequence shown here is derived from an EMBL/GenBank/DDBJ whole genome shotgun (WGS) entry which is preliminary data.</text>
</comment>
<dbReference type="Proteomes" id="UP000238479">
    <property type="component" value="Chromosome 7"/>
</dbReference>
<evidence type="ECO:0000313" key="3">
    <source>
        <dbReference type="Proteomes" id="UP000238479"/>
    </source>
</evidence>
<accession>A0A2P6PIR2</accession>
<organism evidence="2 3">
    <name type="scientific">Rosa chinensis</name>
    <name type="common">China rose</name>
    <dbReference type="NCBI Taxonomy" id="74649"/>
    <lineage>
        <taxon>Eukaryota</taxon>
        <taxon>Viridiplantae</taxon>
        <taxon>Streptophyta</taxon>
        <taxon>Embryophyta</taxon>
        <taxon>Tracheophyta</taxon>
        <taxon>Spermatophyta</taxon>
        <taxon>Magnoliopsida</taxon>
        <taxon>eudicotyledons</taxon>
        <taxon>Gunneridae</taxon>
        <taxon>Pentapetalae</taxon>
        <taxon>rosids</taxon>
        <taxon>fabids</taxon>
        <taxon>Rosales</taxon>
        <taxon>Rosaceae</taxon>
        <taxon>Rosoideae</taxon>
        <taxon>Rosoideae incertae sedis</taxon>
        <taxon>Rosa</taxon>
    </lineage>
</organism>
<proteinExistence type="predicted"/>
<dbReference type="GO" id="GO:0003964">
    <property type="term" value="F:RNA-directed DNA polymerase activity"/>
    <property type="evidence" value="ECO:0007669"/>
    <property type="project" value="UniProtKB-KW"/>
</dbReference>
<sequence length="152" mass="17631">MFCRARIQPKVKSFIWRFARGIVPTKEALARRHVQLPNQVCAFCEGELETDLHLFKNCNVVACFWLYSTLGLKARNHQSSSLSGWILDMMEVLRAQQLDIFFMAAWTIWVERNNAVWNGSDFVPVHAASWSMNLHEYQMQSSDQFSVTQSID</sequence>
<keyword evidence="2" id="KW-0548">Nucleotidyltransferase</keyword>
<dbReference type="Pfam" id="PF13966">
    <property type="entry name" value="zf-RVT"/>
    <property type="match status" value="1"/>
</dbReference>
<protein>
    <submittedName>
        <fullName evidence="2">Putative reverse transcriptase zinc-binding domain-containing protein</fullName>
    </submittedName>
</protein>
<dbReference type="AlphaFoldDB" id="A0A2P6PIR2"/>
<evidence type="ECO:0000259" key="1">
    <source>
        <dbReference type="Pfam" id="PF13966"/>
    </source>
</evidence>
<keyword evidence="2" id="KW-0808">Transferase</keyword>
<reference evidence="2 3" key="1">
    <citation type="journal article" date="2018" name="Nat. Genet.">
        <title>The Rosa genome provides new insights in the design of modern roses.</title>
        <authorList>
            <person name="Bendahmane M."/>
        </authorList>
    </citation>
    <scope>NUCLEOTIDE SEQUENCE [LARGE SCALE GENOMIC DNA]</scope>
    <source>
        <strain evidence="3">cv. Old Blush</strain>
    </source>
</reference>
<dbReference type="InterPro" id="IPR026960">
    <property type="entry name" value="RVT-Znf"/>
</dbReference>
<keyword evidence="3" id="KW-1185">Reference proteome</keyword>
<dbReference type="OMA" id="WTIWVER"/>
<gene>
    <name evidence="2" type="ORF">RchiOBHm_Chr7g0243341</name>
</gene>
<keyword evidence="2" id="KW-0695">RNA-directed DNA polymerase</keyword>